<gene>
    <name evidence="3" type="ORF">HERI1096_LOCUS25604</name>
</gene>
<name>A0A7S3B5F2_9EUKA</name>
<protein>
    <recommendedName>
        <fullName evidence="2">RXYLT1 C-terminal domain-containing protein</fullName>
    </recommendedName>
</protein>
<organism evidence="3">
    <name type="scientific">Haptolina ericina</name>
    <dbReference type="NCBI Taxonomy" id="156174"/>
    <lineage>
        <taxon>Eukaryota</taxon>
        <taxon>Haptista</taxon>
        <taxon>Haptophyta</taxon>
        <taxon>Prymnesiophyceae</taxon>
        <taxon>Prymnesiales</taxon>
        <taxon>Prymnesiaceae</taxon>
        <taxon>Haptolina</taxon>
    </lineage>
</organism>
<dbReference type="AlphaFoldDB" id="A0A7S3B5F2"/>
<dbReference type="GO" id="GO:0035269">
    <property type="term" value="P:protein O-linked glycosylation via mannose"/>
    <property type="evidence" value="ECO:0007669"/>
    <property type="project" value="InterPro"/>
</dbReference>
<dbReference type="EMBL" id="HBHX01046272">
    <property type="protein sequence ID" value="CAE0125506.1"/>
    <property type="molecule type" value="Transcribed_RNA"/>
</dbReference>
<evidence type="ECO:0000259" key="2">
    <source>
        <dbReference type="Pfam" id="PF24785"/>
    </source>
</evidence>
<feature type="compositionally biased region" description="Basic and acidic residues" evidence="1">
    <location>
        <begin position="298"/>
        <end position="308"/>
    </location>
</feature>
<dbReference type="InterPro" id="IPR055286">
    <property type="entry name" value="RXYLT1-like"/>
</dbReference>
<proteinExistence type="predicted"/>
<dbReference type="InterPro" id="IPR057538">
    <property type="entry name" value="RXYLT1_C"/>
</dbReference>
<feature type="domain" description="RXYLT1 C-terminal" evidence="2">
    <location>
        <begin position="119"/>
        <end position="233"/>
    </location>
</feature>
<sequence length="347" mass="39348">MEPGGLGGWPWLRSFPFGTEFNQGDLSKLVAASSVRADARGMLFAFRGTWGYSKPSRDLLAESEARDRARWTETAERLMAHAPQSDHWSRRYLIDLKQVEYFKEADGQWAHRTIADYESAANLTYVDIMREAVFTVSPPGDLWEAYRTWEAMEAGSIPIVVENATYKEEGCVQPAAHLLATAPFVVSVRSWEELPDVLERVASNMSAVMERQAAMRAWLAERKAEVRTELIETSRAMRTPRAWRPGTSCQITPLTPQQIAEQQRTLAKFWRRPQDGSTSGRWHEQWSAADAPRRFRGEGSWCKRDGETHGQPNGEMQTKDPEDFSERCYAHGCMPPLIAAFECAALE</sequence>
<accession>A0A7S3B5F2</accession>
<dbReference type="GO" id="GO:0005794">
    <property type="term" value="C:Golgi apparatus"/>
    <property type="evidence" value="ECO:0007669"/>
    <property type="project" value="TreeGrafter"/>
</dbReference>
<evidence type="ECO:0000313" key="3">
    <source>
        <dbReference type="EMBL" id="CAE0125506.1"/>
    </source>
</evidence>
<dbReference type="PANTHER" id="PTHR15576">
    <property type="entry name" value="RIBITOL-5-PHOSPHATE XYLOSYLTRANSFERASE 1"/>
    <property type="match status" value="1"/>
</dbReference>
<feature type="region of interest" description="Disordered" evidence="1">
    <location>
        <begin position="298"/>
        <end position="321"/>
    </location>
</feature>
<reference evidence="3" key="1">
    <citation type="submission" date="2021-01" db="EMBL/GenBank/DDBJ databases">
        <authorList>
            <person name="Corre E."/>
            <person name="Pelletier E."/>
            <person name="Niang G."/>
            <person name="Scheremetjew M."/>
            <person name="Finn R."/>
            <person name="Kale V."/>
            <person name="Holt S."/>
            <person name="Cochrane G."/>
            <person name="Meng A."/>
            <person name="Brown T."/>
            <person name="Cohen L."/>
        </authorList>
    </citation>
    <scope>NUCLEOTIDE SEQUENCE</scope>
    <source>
        <strain evidence="3">CCMP281</strain>
    </source>
</reference>
<dbReference type="GO" id="GO:0120053">
    <property type="term" value="F:ribitol beta-1,4-xylosyltransferase activity"/>
    <property type="evidence" value="ECO:0007669"/>
    <property type="project" value="InterPro"/>
</dbReference>
<dbReference type="Pfam" id="PF24785">
    <property type="entry name" value="RXYLT1_C"/>
    <property type="match status" value="1"/>
</dbReference>
<dbReference type="PANTHER" id="PTHR15576:SF1">
    <property type="entry name" value="RIBITOL-5-PHOSPHATE XYLOSYLTRANSFERASE 1"/>
    <property type="match status" value="1"/>
</dbReference>
<evidence type="ECO:0000256" key="1">
    <source>
        <dbReference type="SAM" id="MobiDB-lite"/>
    </source>
</evidence>